<name>A0ABN2U5K4_9ACTN</name>
<dbReference type="PIRSF" id="PIRSF035042">
    <property type="entry name" value="UCP035042_thirdx"/>
    <property type="match status" value="1"/>
</dbReference>
<dbReference type="EMBL" id="BAAAQN010000014">
    <property type="protein sequence ID" value="GAA2028452.1"/>
    <property type="molecule type" value="Genomic_DNA"/>
</dbReference>
<gene>
    <name evidence="1" type="ORF">GCM10009839_29500</name>
</gene>
<proteinExistence type="predicted"/>
<dbReference type="Pfam" id="PF06999">
    <property type="entry name" value="Suc_Fer-like"/>
    <property type="match status" value="1"/>
</dbReference>
<dbReference type="SUPFAM" id="SSF52833">
    <property type="entry name" value="Thioredoxin-like"/>
    <property type="match status" value="1"/>
</dbReference>
<comment type="caution">
    <text evidence="1">The sequence shown here is derived from an EMBL/GenBank/DDBJ whole genome shotgun (WGS) entry which is preliminary data.</text>
</comment>
<dbReference type="Gene3D" id="3.40.30.10">
    <property type="entry name" value="Glutaredoxin"/>
    <property type="match status" value="1"/>
</dbReference>
<accession>A0ABN2U5K4</accession>
<keyword evidence="2" id="KW-1185">Reference proteome</keyword>
<evidence type="ECO:0000313" key="1">
    <source>
        <dbReference type="EMBL" id="GAA2028452.1"/>
    </source>
</evidence>
<organism evidence="1 2">
    <name type="scientific">Catenulispora yoronensis</name>
    <dbReference type="NCBI Taxonomy" id="450799"/>
    <lineage>
        <taxon>Bacteria</taxon>
        <taxon>Bacillati</taxon>
        <taxon>Actinomycetota</taxon>
        <taxon>Actinomycetes</taxon>
        <taxon>Catenulisporales</taxon>
        <taxon>Catenulisporaceae</taxon>
        <taxon>Catenulispora</taxon>
    </lineage>
</organism>
<dbReference type="InterPro" id="IPR009737">
    <property type="entry name" value="Aim32/Apd1-like"/>
</dbReference>
<dbReference type="InterPro" id="IPR010350">
    <property type="entry name" value="Aim32/Apd1-like_bac"/>
</dbReference>
<sequence>MYLIPAVGTFVRMRDDQLPPPQPHACALLSRDLGEPVAGTAATQSAWLLLEQSGPWGRVAARESRLDPALGGELDGRTAGTGVRLCLIRRPEGRRPDHDPERRRWFAASTHPERTWLATGEVSDPAELLRIDFAALDAGDRTAVAELEHTFLDTPILGVCTNGKRDVCCATLGRRVVIAADALDADARTSAAAGPPAVWEITHLGGHKFAPTGVLLPSGYLYGRLDAALATRVLTEARRDQVVADGCRGRSTWSRPGQAAELAVRAELEEWRTGAVVVTAVAKLAGEPEPAWTATVETEDGRAYEVSVAGAHAAVPRPESCGKIEGSPLELRVEAIEKLR</sequence>
<protein>
    <submittedName>
        <fullName evidence="1">Sucrase ferredoxin</fullName>
    </submittedName>
</protein>
<reference evidence="1 2" key="1">
    <citation type="journal article" date="2019" name="Int. J. Syst. Evol. Microbiol.">
        <title>The Global Catalogue of Microorganisms (GCM) 10K type strain sequencing project: providing services to taxonomists for standard genome sequencing and annotation.</title>
        <authorList>
            <consortium name="The Broad Institute Genomics Platform"/>
            <consortium name="The Broad Institute Genome Sequencing Center for Infectious Disease"/>
            <person name="Wu L."/>
            <person name="Ma J."/>
        </authorList>
    </citation>
    <scope>NUCLEOTIDE SEQUENCE [LARGE SCALE GENOMIC DNA]</scope>
    <source>
        <strain evidence="1 2">JCM 16014</strain>
    </source>
</reference>
<dbReference type="InterPro" id="IPR036249">
    <property type="entry name" value="Thioredoxin-like_sf"/>
</dbReference>
<dbReference type="Proteomes" id="UP001500751">
    <property type="component" value="Unassembled WGS sequence"/>
</dbReference>
<evidence type="ECO:0000313" key="2">
    <source>
        <dbReference type="Proteomes" id="UP001500751"/>
    </source>
</evidence>